<evidence type="ECO:0000259" key="5">
    <source>
        <dbReference type="PROSITE" id="PS51736"/>
    </source>
</evidence>
<evidence type="ECO:0000259" key="6">
    <source>
        <dbReference type="PROSITE" id="PS51737"/>
    </source>
</evidence>
<keyword evidence="1" id="KW-0229">DNA integration</keyword>
<dbReference type="CDD" id="cd03768">
    <property type="entry name" value="SR_ResInv"/>
    <property type="match status" value="1"/>
</dbReference>
<evidence type="ECO:0000256" key="4">
    <source>
        <dbReference type="PROSITE-ProRule" id="PRU10137"/>
    </source>
</evidence>
<dbReference type="SMART" id="SM00857">
    <property type="entry name" value="Resolvase"/>
    <property type="match status" value="1"/>
</dbReference>
<dbReference type="PROSITE" id="PS51736">
    <property type="entry name" value="RECOMBINASES_3"/>
    <property type="match status" value="1"/>
</dbReference>
<dbReference type="InterPro" id="IPR038109">
    <property type="entry name" value="DNA_bind_recomb_sf"/>
</dbReference>
<name>A0ABT0W6J1_9BACI</name>
<dbReference type="InterPro" id="IPR036162">
    <property type="entry name" value="Resolvase-like_N_sf"/>
</dbReference>
<feature type="domain" description="Recombinase" evidence="6">
    <location>
        <begin position="154"/>
        <end position="241"/>
    </location>
</feature>
<dbReference type="EMBL" id="JAMQCR010000001">
    <property type="protein sequence ID" value="MCM2531941.1"/>
    <property type="molecule type" value="Genomic_DNA"/>
</dbReference>
<dbReference type="Pfam" id="PF00239">
    <property type="entry name" value="Resolvase"/>
    <property type="match status" value="1"/>
</dbReference>
<dbReference type="PANTHER" id="PTHR30461:SF23">
    <property type="entry name" value="DNA RECOMBINASE-RELATED"/>
    <property type="match status" value="1"/>
</dbReference>
<feature type="domain" description="Resolvase/invertase-type recombinase catalytic" evidence="5">
    <location>
        <begin position="1"/>
        <end position="146"/>
    </location>
</feature>
<accession>A0ABT0W6J1</accession>
<dbReference type="Pfam" id="PF07508">
    <property type="entry name" value="Recombinase"/>
    <property type="match status" value="1"/>
</dbReference>
<reference evidence="7 8" key="1">
    <citation type="submission" date="2022-06" db="EMBL/GenBank/DDBJ databases">
        <authorList>
            <person name="Jeon C.O."/>
        </authorList>
    </citation>
    <scope>NUCLEOTIDE SEQUENCE [LARGE SCALE GENOMIC DNA]</scope>
    <source>
        <strain evidence="7 8">KCTC 13943</strain>
    </source>
</reference>
<dbReference type="InterPro" id="IPR011109">
    <property type="entry name" value="DNA_bind_recombinase_dom"/>
</dbReference>
<dbReference type="Gene3D" id="3.90.1750.20">
    <property type="entry name" value="Putative Large Serine Recombinase, Chain B, Domain 2"/>
    <property type="match status" value="1"/>
</dbReference>
<evidence type="ECO:0000256" key="1">
    <source>
        <dbReference type="ARBA" id="ARBA00022908"/>
    </source>
</evidence>
<gene>
    <name evidence="7" type="ORF">NDK43_05480</name>
</gene>
<dbReference type="Gene3D" id="3.40.50.1390">
    <property type="entry name" value="Resolvase, N-terminal catalytic domain"/>
    <property type="match status" value="1"/>
</dbReference>
<dbReference type="InterPro" id="IPR006119">
    <property type="entry name" value="Resolv_N"/>
</dbReference>
<dbReference type="InterPro" id="IPR050639">
    <property type="entry name" value="SSR_resolvase"/>
</dbReference>
<sequence>MGYIRVSTDEQVDGFGLDAQRSAIELYCNAMGYELERIIADEGCSGSTLDRTGIQEVIDSMSRCDYSGVIVYKLDRISRNLKDILVLHDDVFEKCKSSIISVKEQFNTQTPMGKLMFQMIGGFAEFEREVIKERMLNGRVEKAKLGKFAGGSAPYGYDLVTGELVVNEEQANIVRSVFSKRTEGLSLQKIADWMNESGFQTKRGGKWSKVHVKNMLERQDFYCGTYKHGDVSTQGTHTPIL</sequence>
<dbReference type="PROSITE" id="PS51737">
    <property type="entry name" value="RECOMBINASE_DNA_BIND"/>
    <property type="match status" value="1"/>
</dbReference>
<evidence type="ECO:0000256" key="2">
    <source>
        <dbReference type="ARBA" id="ARBA00023125"/>
    </source>
</evidence>
<feature type="active site" description="O-(5'-phospho-DNA)-serine intermediate" evidence="4">
    <location>
        <position position="7"/>
    </location>
</feature>
<comment type="caution">
    <text evidence="7">The sequence shown here is derived from an EMBL/GenBank/DDBJ whole genome shotgun (WGS) entry which is preliminary data.</text>
</comment>
<organism evidence="7 8">
    <name type="scientific">Neobacillus pocheonensis</name>
    <dbReference type="NCBI Taxonomy" id="363869"/>
    <lineage>
        <taxon>Bacteria</taxon>
        <taxon>Bacillati</taxon>
        <taxon>Bacillota</taxon>
        <taxon>Bacilli</taxon>
        <taxon>Bacillales</taxon>
        <taxon>Bacillaceae</taxon>
        <taxon>Neobacillus</taxon>
    </lineage>
</organism>
<keyword evidence="3" id="KW-0233">DNA recombination</keyword>
<proteinExistence type="predicted"/>
<dbReference type="PROSITE" id="PS00397">
    <property type="entry name" value="RECOMBINASES_1"/>
    <property type="match status" value="1"/>
</dbReference>
<keyword evidence="8" id="KW-1185">Reference proteome</keyword>
<dbReference type="SUPFAM" id="SSF53041">
    <property type="entry name" value="Resolvase-like"/>
    <property type="match status" value="1"/>
</dbReference>
<dbReference type="InterPro" id="IPR006118">
    <property type="entry name" value="Recombinase_CS"/>
</dbReference>
<protein>
    <submittedName>
        <fullName evidence="7">Recombinase family protein</fullName>
    </submittedName>
</protein>
<dbReference type="Proteomes" id="UP001523262">
    <property type="component" value="Unassembled WGS sequence"/>
</dbReference>
<evidence type="ECO:0000313" key="8">
    <source>
        <dbReference type="Proteomes" id="UP001523262"/>
    </source>
</evidence>
<evidence type="ECO:0000313" key="7">
    <source>
        <dbReference type="EMBL" id="MCM2531941.1"/>
    </source>
</evidence>
<keyword evidence="2" id="KW-0238">DNA-binding</keyword>
<dbReference type="PANTHER" id="PTHR30461">
    <property type="entry name" value="DNA-INVERTASE FROM LAMBDOID PROPHAGE"/>
    <property type="match status" value="1"/>
</dbReference>
<evidence type="ECO:0000256" key="3">
    <source>
        <dbReference type="ARBA" id="ARBA00023172"/>
    </source>
</evidence>